<dbReference type="InterPro" id="IPR026033">
    <property type="entry name" value="Azg-like_bact_archaea"/>
</dbReference>
<sequence>MEKFFKLKENNTTVGTEVLAGITTFFAMAYILFVNPQILSESGLPYNGVYIATILASVIGTLIMGLFANIPYAQAPGMGLNAFFTYTVVLVGGFTPYEALAMVFICGLLNMFMTVTNIRKHLIKAIPETLQLAISAGIGLFIAYIGLLNIKFIEFGAVPSITNFKDPSIVLAVIGLIITIVLMLKKVKGAILIGILATTVIGIPMGVVQLGGAAQSTVGFSVIFKEFGEIFGKALGQEGLVSLFTNYNLTKILPIIFAFSLTDTFDTIGTFIGTGRRSGIFSQEDQDSLESGSGMKSKLERGLFADMIATTAGAVLGTSNVTTFVESSAGIGAGGRTGLTSVVTAACFLASIILAPVVSLIPAAATAPALIVVGILMSASFGDIEWTNFEKAVPAFFTVIMTVLTYSISNGIACGFIAYIIVEVSMKRGSKVHPIVYGSALLFILNFVITAMS</sequence>
<dbReference type="GO" id="GO:0005886">
    <property type="term" value="C:plasma membrane"/>
    <property type="evidence" value="ECO:0007669"/>
    <property type="project" value="UniProtKB-SubCell"/>
</dbReference>
<evidence type="ECO:0000256" key="5">
    <source>
        <dbReference type="ARBA" id="ARBA00022692"/>
    </source>
</evidence>
<protein>
    <submittedName>
        <fullName evidence="10">NCS2 family permease</fullName>
    </submittedName>
</protein>
<feature type="transmembrane region" description="Helical" evidence="9">
    <location>
        <begin position="365"/>
        <end position="384"/>
    </location>
</feature>
<feature type="transmembrane region" description="Helical" evidence="9">
    <location>
        <begin position="12"/>
        <end position="33"/>
    </location>
</feature>
<dbReference type="RefSeq" id="WP_254007111.1">
    <property type="nucleotide sequence ID" value="NZ_OW659477.1"/>
</dbReference>
<comment type="similarity">
    <text evidence="2 8">Belongs to the nucleobase:cation symporter-2 (NCS2) (TC 2.A.40) family. Azg-like subfamily.</text>
</comment>
<evidence type="ECO:0000256" key="8">
    <source>
        <dbReference type="PIRNR" id="PIRNR005353"/>
    </source>
</evidence>
<evidence type="ECO:0000256" key="4">
    <source>
        <dbReference type="ARBA" id="ARBA00022475"/>
    </source>
</evidence>
<keyword evidence="3 8" id="KW-0813">Transport</keyword>
<keyword evidence="4 8" id="KW-1003">Cell membrane</keyword>
<comment type="subcellular location">
    <subcellularLocation>
        <location evidence="1 8">Cell membrane</location>
        <topology evidence="1 8">Multi-pass membrane protein</topology>
    </subcellularLocation>
</comment>
<organism evidence="10 13">
    <name type="scientific">Erysipelothrix amsterdamensis</name>
    <dbReference type="NCBI Taxonomy" id="2929157"/>
    <lineage>
        <taxon>Bacteria</taxon>
        <taxon>Bacillati</taxon>
        <taxon>Bacillota</taxon>
        <taxon>Erysipelotrichia</taxon>
        <taxon>Erysipelotrichales</taxon>
        <taxon>Erysipelotrichaceae</taxon>
        <taxon>Erysipelothrix</taxon>
    </lineage>
</organism>
<feature type="transmembrane region" description="Helical" evidence="9">
    <location>
        <begin position="434"/>
        <end position="452"/>
    </location>
</feature>
<keyword evidence="5 8" id="KW-0812">Transmembrane</keyword>
<evidence type="ECO:0000313" key="12">
    <source>
        <dbReference type="Proteomes" id="UP001154095"/>
    </source>
</evidence>
<evidence type="ECO:0000313" key="13">
    <source>
        <dbReference type="Proteomes" id="UP001154111"/>
    </source>
</evidence>
<evidence type="ECO:0000256" key="9">
    <source>
        <dbReference type="SAM" id="Phobius"/>
    </source>
</evidence>
<keyword evidence="7 8" id="KW-0472">Membrane</keyword>
<keyword evidence="6 8" id="KW-1133">Transmembrane helix</keyword>
<feature type="transmembrane region" description="Helical" evidence="9">
    <location>
        <begin position="48"/>
        <end position="68"/>
    </location>
</feature>
<evidence type="ECO:0000256" key="7">
    <source>
        <dbReference type="ARBA" id="ARBA00023136"/>
    </source>
</evidence>
<dbReference type="PANTHER" id="PTHR43337:SF1">
    <property type="entry name" value="XANTHINE_URACIL PERMEASE C887.17-RELATED"/>
    <property type="match status" value="1"/>
</dbReference>
<feature type="transmembrane region" description="Helical" evidence="9">
    <location>
        <begin position="191"/>
        <end position="211"/>
    </location>
</feature>
<dbReference type="PIRSF" id="PIRSF005353">
    <property type="entry name" value="PbuG"/>
    <property type="match status" value="1"/>
</dbReference>
<evidence type="ECO:0000256" key="3">
    <source>
        <dbReference type="ARBA" id="ARBA00022448"/>
    </source>
</evidence>
<feature type="transmembrane region" description="Helical" evidence="9">
    <location>
        <begin position="337"/>
        <end position="358"/>
    </location>
</feature>
<feature type="transmembrane region" description="Helical" evidence="9">
    <location>
        <begin position="396"/>
        <end position="422"/>
    </location>
</feature>
<proteinExistence type="inferred from homology"/>
<feature type="transmembrane region" description="Helical" evidence="9">
    <location>
        <begin position="130"/>
        <end position="147"/>
    </location>
</feature>
<gene>
    <name evidence="10" type="primary">pbuO</name>
    <name evidence="10" type="ORF">ERYAMS2_00380</name>
    <name evidence="11" type="ORF">ERYAMS_00090</name>
</gene>
<dbReference type="Proteomes" id="UP001154111">
    <property type="component" value="Chromosome"/>
</dbReference>
<dbReference type="PANTHER" id="PTHR43337">
    <property type="entry name" value="XANTHINE/URACIL PERMEASE C887.17-RELATED"/>
    <property type="match status" value="1"/>
</dbReference>
<dbReference type="AlphaFoldDB" id="A0AAU9VI45"/>
<name>A0AAU9VI45_9FIRM</name>
<evidence type="ECO:0000313" key="10">
    <source>
        <dbReference type="EMBL" id="CAH2760810.1"/>
    </source>
</evidence>
<keyword evidence="12" id="KW-1185">Reference proteome</keyword>
<dbReference type="GO" id="GO:0005345">
    <property type="term" value="F:purine nucleobase transmembrane transporter activity"/>
    <property type="evidence" value="ECO:0007669"/>
    <property type="project" value="TreeGrafter"/>
</dbReference>
<evidence type="ECO:0000256" key="2">
    <source>
        <dbReference type="ARBA" id="ARBA00005697"/>
    </source>
</evidence>
<evidence type="ECO:0000313" key="11">
    <source>
        <dbReference type="EMBL" id="CAH2760821.1"/>
    </source>
</evidence>
<feature type="transmembrane region" description="Helical" evidence="9">
    <location>
        <begin position="167"/>
        <end position="184"/>
    </location>
</feature>
<dbReference type="InterPro" id="IPR006043">
    <property type="entry name" value="NCS2"/>
</dbReference>
<dbReference type="Pfam" id="PF00860">
    <property type="entry name" value="Xan_ur_permease"/>
    <property type="match status" value="1"/>
</dbReference>
<feature type="transmembrane region" description="Helical" evidence="9">
    <location>
        <begin position="252"/>
        <end position="273"/>
    </location>
</feature>
<feature type="transmembrane region" description="Helical" evidence="9">
    <location>
        <begin position="303"/>
        <end position="325"/>
    </location>
</feature>
<dbReference type="Proteomes" id="UP001154095">
    <property type="component" value="Chromosome"/>
</dbReference>
<evidence type="ECO:0000256" key="6">
    <source>
        <dbReference type="ARBA" id="ARBA00022989"/>
    </source>
</evidence>
<accession>A0AAU9VI45</accession>
<evidence type="ECO:0000256" key="1">
    <source>
        <dbReference type="ARBA" id="ARBA00004651"/>
    </source>
</evidence>
<dbReference type="InterPro" id="IPR045018">
    <property type="entry name" value="Azg-like"/>
</dbReference>
<reference evidence="10" key="1">
    <citation type="submission" date="2022-04" db="EMBL/GenBank/DDBJ databases">
        <authorList>
            <person name="Forde T."/>
        </authorList>
    </citation>
    <scope>NUCLEOTIDE SEQUENCE</scope>
    <source>
        <strain evidence="10">A18Y016a</strain>
        <strain evidence="11">A18Y020d</strain>
    </source>
</reference>
<dbReference type="EMBL" id="OW659496">
    <property type="protein sequence ID" value="CAH2760821.1"/>
    <property type="molecule type" value="Genomic_DNA"/>
</dbReference>
<dbReference type="EMBL" id="OW659477">
    <property type="protein sequence ID" value="CAH2760810.1"/>
    <property type="molecule type" value="Genomic_DNA"/>
</dbReference>